<dbReference type="InterPro" id="IPR011042">
    <property type="entry name" value="6-blade_b-propeller_TolB-like"/>
</dbReference>
<dbReference type="Gene3D" id="2.120.10.30">
    <property type="entry name" value="TolB, C-terminal domain"/>
    <property type="match status" value="3"/>
</dbReference>
<dbReference type="PROSITE" id="PS51125">
    <property type="entry name" value="NHL"/>
    <property type="match status" value="1"/>
</dbReference>
<dbReference type="PANTHER" id="PTHR46388:SF2">
    <property type="entry name" value="NHL REPEAT-CONTAINING PROTEIN 2"/>
    <property type="match status" value="1"/>
</dbReference>
<proteinExistence type="predicted"/>
<dbReference type="VEuPathDB" id="VectorBase:SSCA006047"/>
<dbReference type="Pfam" id="PF01436">
    <property type="entry name" value="NHL"/>
    <property type="match status" value="1"/>
</dbReference>
<dbReference type="SUPFAM" id="SSF52833">
    <property type="entry name" value="Thioredoxin-like"/>
    <property type="match status" value="1"/>
</dbReference>
<comment type="caution">
    <text evidence="2">The sequence shown here is derived from an EMBL/GenBank/DDBJ whole genome shotgun (WGS) entry which is preliminary data.</text>
</comment>
<dbReference type="Proteomes" id="UP000616769">
    <property type="component" value="Unassembled WGS sequence"/>
</dbReference>
<evidence type="ECO:0000259" key="1">
    <source>
        <dbReference type="Pfam" id="PF13905"/>
    </source>
</evidence>
<dbReference type="OrthoDB" id="273823at2759"/>
<accession>A0A132A0S0</accession>
<name>A0A132A0S0_SARSC</name>
<dbReference type="Pfam" id="PF13905">
    <property type="entry name" value="Thioredoxin_8"/>
    <property type="match status" value="1"/>
</dbReference>
<dbReference type="SUPFAM" id="SSF101898">
    <property type="entry name" value="NHL repeat"/>
    <property type="match status" value="1"/>
</dbReference>
<sequence length="697" mass="79280">MSIMNYQDDDPGLTLAENRLMRQLDLEEKLFDANDNDRNRLIRSFLSQVELNPLKIEDDFKDLDWINVSRRLSLIDDLSGLIIVCDFFTYCCINCLHILPLLDRIETKYELNEVVVIGVHSPKFENEKSMQNVANAVMKHSIRHPVINDPCAKLWQQMSINCWPTVAILGPNAELLFVLMGETAIQNRLEFYIDHCLKYFISTNKLCLEKKQQMPIDLSINHLKPHRFKFPTKIGLSPDESMIAIANTLSHTIIVSSVDGNIKHTIGSIVGFKDGTFDQACFDNPQGIAWIDSKQFYVCDTLNNAIRKIDLECRIVTTVCQNNLNSPWDLVYSSSDNRLYISMAGSHQIWTMILSIDGDCVHQDHYPYEHCLNFAGDGKELKRNHRSSLLHASFAQPSGLAVKGRIIYVADSESSSVRTINLETYSVGTLCGGNNNPADLFAFGDIDGASNDCRLQHCIGICSGPNDIVYLADTYNHKIKKINIKTGMCEQIHVNWSEIGNDAARFNEPNGLCYLSKQNRLFVADTNNHRIVSIDLSTNRASIPIFNNAESFQTETLSLDNDKADIKALKLALIESNHCEELELGFKFELKNTELKLNTEAQHHIKLIKRESSPCIIEPEAIRSKKLDDIKFRLKNFQSYENFTLKLDCLINLCQTRQNYCTISRLIVEQPIIFIPYKSGENEKTELKHSISINIEI</sequence>
<dbReference type="AlphaFoldDB" id="A0A132A0S0"/>
<dbReference type="InterPro" id="IPR001258">
    <property type="entry name" value="NHL_repeat"/>
</dbReference>
<dbReference type="PANTHER" id="PTHR46388">
    <property type="entry name" value="NHL REPEAT-CONTAINING PROTEIN 2"/>
    <property type="match status" value="1"/>
</dbReference>
<evidence type="ECO:0000313" key="2">
    <source>
        <dbReference type="EMBL" id="KPM04547.1"/>
    </source>
</evidence>
<dbReference type="InterPro" id="IPR036249">
    <property type="entry name" value="Thioredoxin-like_sf"/>
</dbReference>
<feature type="domain" description="Thioredoxin-like fold" evidence="1">
    <location>
        <begin position="82"/>
        <end position="174"/>
    </location>
</feature>
<reference evidence="2 3" key="1">
    <citation type="journal article" date="2015" name="Parasit. Vectors">
        <title>Draft genome of the scabies mite.</title>
        <authorList>
            <person name="Rider S.D.Jr."/>
            <person name="Morgan M.S."/>
            <person name="Arlian L.G."/>
        </authorList>
    </citation>
    <scope>NUCLEOTIDE SEQUENCE [LARGE SCALE GENOMIC DNA]</scope>
    <source>
        <strain evidence="2">Arlian Lab</strain>
    </source>
</reference>
<organism evidence="2 3">
    <name type="scientific">Sarcoptes scabiei</name>
    <name type="common">Itch mite</name>
    <name type="synonym">Acarus scabiei</name>
    <dbReference type="NCBI Taxonomy" id="52283"/>
    <lineage>
        <taxon>Eukaryota</taxon>
        <taxon>Metazoa</taxon>
        <taxon>Ecdysozoa</taxon>
        <taxon>Arthropoda</taxon>
        <taxon>Chelicerata</taxon>
        <taxon>Arachnida</taxon>
        <taxon>Acari</taxon>
        <taxon>Acariformes</taxon>
        <taxon>Sarcoptiformes</taxon>
        <taxon>Astigmata</taxon>
        <taxon>Psoroptidia</taxon>
        <taxon>Sarcoptoidea</taxon>
        <taxon>Sarcoptidae</taxon>
        <taxon>Sarcoptinae</taxon>
        <taxon>Sarcoptes</taxon>
    </lineage>
</organism>
<evidence type="ECO:0000313" key="3">
    <source>
        <dbReference type="Proteomes" id="UP000616769"/>
    </source>
</evidence>
<gene>
    <name evidence="2" type="ORF">QR98_0029970</name>
</gene>
<protein>
    <submittedName>
        <fullName evidence="2">NHL repeat-containing protein 2-like protein</fullName>
    </submittedName>
</protein>
<dbReference type="Gene3D" id="3.40.30.10">
    <property type="entry name" value="Glutaredoxin"/>
    <property type="match status" value="1"/>
</dbReference>
<dbReference type="InterPro" id="IPR012336">
    <property type="entry name" value="Thioredoxin-like_fold"/>
</dbReference>
<dbReference type="EMBL" id="JXLN01009326">
    <property type="protein sequence ID" value="KPM04547.1"/>
    <property type="molecule type" value="Genomic_DNA"/>
</dbReference>